<dbReference type="InterPro" id="IPR007930">
    <property type="entry name" value="DUF724"/>
</dbReference>
<evidence type="ECO:0000256" key="4">
    <source>
        <dbReference type="SAM" id="Coils"/>
    </source>
</evidence>
<organism evidence="7 8">
    <name type="scientific">Arabidopsis thaliana</name>
    <name type="common">Mouse-ear cress</name>
    <dbReference type="NCBI Taxonomy" id="3702"/>
    <lineage>
        <taxon>Eukaryota</taxon>
        <taxon>Viridiplantae</taxon>
        <taxon>Streptophyta</taxon>
        <taxon>Embryophyta</taxon>
        <taxon>Tracheophyta</taxon>
        <taxon>Spermatophyta</taxon>
        <taxon>Magnoliopsida</taxon>
        <taxon>eudicotyledons</taxon>
        <taxon>Gunneridae</taxon>
        <taxon>Pentapetalae</taxon>
        <taxon>rosids</taxon>
        <taxon>malvids</taxon>
        <taxon>Brassicales</taxon>
        <taxon>Brassicaceae</taxon>
        <taxon>Camelineae</taxon>
        <taxon>Arabidopsis</taxon>
    </lineage>
</organism>
<dbReference type="GO" id="GO:0004654">
    <property type="term" value="F:polyribonucleotide nucleotidyltransferase activity"/>
    <property type="evidence" value="ECO:0007669"/>
    <property type="project" value="InterPro"/>
</dbReference>
<accession>A0A7G2EGY5</accession>
<keyword evidence="4" id="KW-0175">Coiled coil</keyword>
<evidence type="ECO:0000256" key="5">
    <source>
        <dbReference type="SAM" id="MobiDB-lite"/>
    </source>
</evidence>
<evidence type="ECO:0000313" key="8">
    <source>
        <dbReference type="Proteomes" id="UP000516314"/>
    </source>
</evidence>
<dbReference type="Pfam" id="PF01138">
    <property type="entry name" value="RNase_PH"/>
    <property type="match status" value="1"/>
</dbReference>
<evidence type="ECO:0000313" key="7">
    <source>
        <dbReference type="EMBL" id="CAD5321621.1"/>
    </source>
</evidence>
<evidence type="ECO:0000256" key="2">
    <source>
        <dbReference type="ARBA" id="ARBA00022604"/>
    </source>
</evidence>
<dbReference type="Gene3D" id="3.30.230.70">
    <property type="entry name" value="GHMP Kinase, N-terminal domain"/>
    <property type="match status" value="1"/>
</dbReference>
<sequence length="367" mass="41083">MIPMTLTPSAMGLLLVPNHVSVKIPFGNREILVETGLMGRQASSAVTVTDGETIVFTSVCLADVPSEPSDFLPLYVHYQERFSAVGRTSGGFFKREGRTKDHEVLICRRESPLAQGSGNNMGGSVMNANESVSPVTSSPVITSTPLEHTEAGTKGKTVPKKTLQPMEMNQLERRCVRSIIVKITVVRGKEENWSIIRTSTRLCYPLIGLPILPLFEAKEDFREGFALVMMVTFSGVLEKVEDLKTDVPIRQLNSLKDSFTELEKHGFTVTAPLSRIAKLLALKDRQLKILEELKVFDKEMKDESSKKHKAEQEFGEMERKILEVKNKVLELQKQEAALEKQKDATYEKICKMESRARDLGVELEDVE</sequence>
<keyword evidence="1" id="KW-0813">Transport</keyword>
<dbReference type="PANTHER" id="PTHR11252">
    <property type="entry name" value="POLYRIBONUCLEOTIDE NUCLEOTIDYLTRANSFERASE"/>
    <property type="match status" value="1"/>
</dbReference>
<dbReference type="Proteomes" id="UP000516314">
    <property type="component" value="Chromosome 2"/>
</dbReference>
<dbReference type="InterPro" id="IPR012162">
    <property type="entry name" value="PNPase"/>
</dbReference>
<evidence type="ECO:0000256" key="1">
    <source>
        <dbReference type="ARBA" id="ARBA00022448"/>
    </source>
</evidence>
<dbReference type="GO" id="GO:0006402">
    <property type="term" value="P:mRNA catabolic process"/>
    <property type="evidence" value="ECO:0007669"/>
    <property type="project" value="InterPro"/>
</dbReference>
<dbReference type="GO" id="GO:0003723">
    <property type="term" value="F:RNA binding"/>
    <property type="evidence" value="ECO:0007669"/>
    <property type="project" value="UniProtKB-KW"/>
</dbReference>
<feature type="coiled-coil region" evidence="4">
    <location>
        <begin position="293"/>
        <end position="348"/>
    </location>
</feature>
<protein>
    <submittedName>
        <fullName evidence="7">(thale cress) hypothetical protein</fullName>
    </submittedName>
</protein>
<dbReference type="AlphaFoldDB" id="A0A7G2EGY5"/>
<proteinExistence type="predicted"/>
<dbReference type="InterPro" id="IPR020568">
    <property type="entry name" value="Ribosomal_Su5_D2-typ_SF"/>
</dbReference>
<dbReference type="PANTHER" id="PTHR11252:SF0">
    <property type="entry name" value="POLYRIBONUCLEOTIDE NUCLEOTIDYLTRANSFERASE 1, MITOCHONDRIAL"/>
    <property type="match status" value="1"/>
</dbReference>
<dbReference type="EMBL" id="LR881467">
    <property type="protein sequence ID" value="CAD5321621.1"/>
    <property type="molecule type" value="Genomic_DNA"/>
</dbReference>
<feature type="domain" description="Exoribonuclease phosphorolytic" evidence="6">
    <location>
        <begin position="29"/>
        <end position="108"/>
    </location>
</feature>
<dbReference type="InterPro" id="IPR027408">
    <property type="entry name" value="PNPase/RNase_PH_dom_sf"/>
</dbReference>
<evidence type="ECO:0000259" key="6">
    <source>
        <dbReference type="Pfam" id="PF01138"/>
    </source>
</evidence>
<name>A0A7G2EGY5_ARATH</name>
<evidence type="ECO:0000256" key="3">
    <source>
        <dbReference type="ARBA" id="ARBA00022884"/>
    </source>
</evidence>
<keyword evidence="2" id="KW-0341">Growth regulation</keyword>
<dbReference type="SUPFAM" id="SSF54211">
    <property type="entry name" value="Ribosomal protein S5 domain 2-like"/>
    <property type="match status" value="1"/>
</dbReference>
<feature type="compositionally biased region" description="Low complexity" evidence="5">
    <location>
        <begin position="132"/>
        <end position="145"/>
    </location>
</feature>
<reference evidence="7 8" key="1">
    <citation type="submission" date="2020-09" db="EMBL/GenBank/DDBJ databases">
        <authorList>
            <person name="Ashkenazy H."/>
        </authorList>
    </citation>
    <scope>NUCLEOTIDE SEQUENCE [LARGE SCALE GENOMIC DNA]</scope>
    <source>
        <strain evidence="8">cv. Cdm-0</strain>
    </source>
</reference>
<feature type="region of interest" description="Disordered" evidence="5">
    <location>
        <begin position="132"/>
        <end position="157"/>
    </location>
</feature>
<dbReference type="InterPro" id="IPR001247">
    <property type="entry name" value="ExoRNase_PH_dom1"/>
</dbReference>
<dbReference type="Pfam" id="PF05266">
    <property type="entry name" value="DUF724"/>
    <property type="match status" value="1"/>
</dbReference>
<gene>
    <name evidence="7" type="ORF">AT9943_LOCUS9678</name>
</gene>
<keyword evidence="3" id="KW-0694">RNA-binding</keyword>